<keyword evidence="3" id="KW-1185">Reference proteome</keyword>
<feature type="region of interest" description="Disordered" evidence="1">
    <location>
        <begin position="58"/>
        <end position="81"/>
    </location>
</feature>
<dbReference type="OrthoDB" id="10480585at2759"/>
<dbReference type="AlphaFoldDB" id="A0A8X6XGL1"/>
<evidence type="ECO:0000256" key="1">
    <source>
        <dbReference type="SAM" id="MobiDB-lite"/>
    </source>
</evidence>
<name>A0A8X6XGL1_9ARAC</name>
<sequence>MTTWLSWTSVSYFNTQILQYQVAPTTFSETDSSDSMAARKILNSSITSKMADVVLPRVSPKVTTETQAEQKKEPESPKPARKYLNIKNMPGPWPSLPVIGTSWQYFPGFRYNN</sequence>
<proteinExistence type="predicted"/>
<evidence type="ECO:0000313" key="2">
    <source>
        <dbReference type="EMBL" id="GFY52287.1"/>
    </source>
</evidence>
<evidence type="ECO:0000313" key="3">
    <source>
        <dbReference type="Proteomes" id="UP000886998"/>
    </source>
</evidence>
<dbReference type="Proteomes" id="UP000886998">
    <property type="component" value="Unassembled WGS sequence"/>
</dbReference>
<protein>
    <submittedName>
        <fullName evidence="2">Uncharacterized protein</fullName>
    </submittedName>
</protein>
<reference evidence="2" key="1">
    <citation type="submission" date="2020-08" db="EMBL/GenBank/DDBJ databases">
        <title>Multicomponent nature underlies the extraordinary mechanical properties of spider dragline silk.</title>
        <authorList>
            <person name="Kono N."/>
            <person name="Nakamura H."/>
            <person name="Mori M."/>
            <person name="Yoshida Y."/>
            <person name="Ohtoshi R."/>
            <person name="Malay A.D."/>
            <person name="Moran D.A.P."/>
            <person name="Tomita M."/>
            <person name="Numata K."/>
            <person name="Arakawa K."/>
        </authorList>
    </citation>
    <scope>NUCLEOTIDE SEQUENCE</scope>
</reference>
<gene>
    <name evidence="2" type="ORF">TNIN_445641</name>
</gene>
<organism evidence="2 3">
    <name type="scientific">Trichonephila inaurata madagascariensis</name>
    <dbReference type="NCBI Taxonomy" id="2747483"/>
    <lineage>
        <taxon>Eukaryota</taxon>
        <taxon>Metazoa</taxon>
        <taxon>Ecdysozoa</taxon>
        <taxon>Arthropoda</taxon>
        <taxon>Chelicerata</taxon>
        <taxon>Arachnida</taxon>
        <taxon>Araneae</taxon>
        <taxon>Araneomorphae</taxon>
        <taxon>Entelegynae</taxon>
        <taxon>Araneoidea</taxon>
        <taxon>Nephilidae</taxon>
        <taxon>Trichonephila</taxon>
        <taxon>Trichonephila inaurata</taxon>
    </lineage>
</organism>
<comment type="caution">
    <text evidence="2">The sequence shown here is derived from an EMBL/GenBank/DDBJ whole genome shotgun (WGS) entry which is preliminary data.</text>
</comment>
<accession>A0A8X6XGL1</accession>
<dbReference type="EMBL" id="BMAV01008606">
    <property type="protein sequence ID" value="GFY52287.1"/>
    <property type="molecule type" value="Genomic_DNA"/>
</dbReference>
<feature type="compositionally biased region" description="Basic and acidic residues" evidence="1">
    <location>
        <begin position="68"/>
        <end position="78"/>
    </location>
</feature>